<dbReference type="Proteomes" id="UP000239549">
    <property type="component" value="Unassembled WGS sequence"/>
</dbReference>
<dbReference type="PANTHER" id="PTHR32089">
    <property type="entry name" value="METHYL-ACCEPTING CHEMOTAXIS PROTEIN MCPB"/>
    <property type="match status" value="1"/>
</dbReference>
<feature type="domain" description="4Fe-4S ferredoxin-type" evidence="9">
    <location>
        <begin position="6"/>
        <end position="35"/>
    </location>
</feature>
<evidence type="ECO:0000256" key="7">
    <source>
        <dbReference type="SAM" id="Coils"/>
    </source>
</evidence>
<dbReference type="Gene3D" id="3.40.950.10">
    <property type="entry name" value="Fe-only Hydrogenase (Larger Subunit), Chain L, domain 3"/>
    <property type="match status" value="1"/>
</dbReference>
<dbReference type="Gene3D" id="1.10.287.950">
    <property type="entry name" value="Methyl-accepting chemotaxis protein"/>
    <property type="match status" value="1"/>
</dbReference>
<evidence type="ECO:0000259" key="8">
    <source>
        <dbReference type="PROSITE" id="PS50111"/>
    </source>
</evidence>
<evidence type="ECO:0000256" key="4">
    <source>
        <dbReference type="ARBA" id="ARBA00023014"/>
    </source>
</evidence>
<dbReference type="OrthoDB" id="9798098at2"/>
<evidence type="ECO:0000256" key="1">
    <source>
        <dbReference type="ARBA" id="ARBA00022485"/>
    </source>
</evidence>
<evidence type="ECO:0000256" key="6">
    <source>
        <dbReference type="PROSITE-ProRule" id="PRU00284"/>
    </source>
</evidence>
<dbReference type="GO" id="GO:0046872">
    <property type="term" value="F:metal ion binding"/>
    <property type="evidence" value="ECO:0007669"/>
    <property type="project" value="UniProtKB-KW"/>
</dbReference>
<evidence type="ECO:0000313" key="12">
    <source>
        <dbReference type="Proteomes" id="UP000239549"/>
    </source>
</evidence>
<dbReference type="RefSeq" id="WP_104371532.1">
    <property type="nucleotide sequence ID" value="NZ_BFAV01000073.1"/>
</dbReference>
<dbReference type="Gene3D" id="1.10.15.40">
    <property type="entry name" value="Electron transport complex subunit B, putative Fe-S cluster"/>
    <property type="match status" value="1"/>
</dbReference>
<dbReference type="SUPFAM" id="SSF53920">
    <property type="entry name" value="Fe-only hydrogenase"/>
    <property type="match status" value="1"/>
</dbReference>
<dbReference type="Gene3D" id="3.40.50.1780">
    <property type="match status" value="1"/>
</dbReference>
<dbReference type="SUPFAM" id="SSF54862">
    <property type="entry name" value="4Fe-4S ferredoxins"/>
    <property type="match status" value="1"/>
</dbReference>
<keyword evidence="7" id="KW-0175">Coiled coil</keyword>
<feature type="domain" description="Methyl-accepting transducer" evidence="8">
    <location>
        <begin position="445"/>
        <end position="618"/>
    </location>
</feature>
<dbReference type="InterPro" id="IPR009016">
    <property type="entry name" value="Fe_hydrogenase"/>
</dbReference>
<evidence type="ECO:0000259" key="9">
    <source>
        <dbReference type="PROSITE" id="PS51379"/>
    </source>
</evidence>
<keyword evidence="5 6" id="KW-0807">Transducer</keyword>
<dbReference type="SMART" id="SM00283">
    <property type="entry name" value="MA"/>
    <property type="match status" value="1"/>
</dbReference>
<organism evidence="11 12">
    <name type="scientific">Desulfocucumis palustris</name>
    <dbReference type="NCBI Taxonomy" id="1898651"/>
    <lineage>
        <taxon>Bacteria</taxon>
        <taxon>Bacillati</taxon>
        <taxon>Bacillota</taxon>
        <taxon>Clostridia</taxon>
        <taxon>Eubacteriales</taxon>
        <taxon>Desulfocucumaceae</taxon>
        <taxon>Desulfocucumis</taxon>
    </lineage>
</organism>
<proteinExistence type="predicted"/>
<feature type="domain" description="4Fe-4S ferredoxin-type" evidence="9">
    <location>
        <begin position="40"/>
        <end position="69"/>
    </location>
</feature>
<dbReference type="Pfam" id="PF13237">
    <property type="entry name" value="Fer4_10"/>
    <property type="match status" value="1"/>
</dbReference>
<evidence type="ECO:0000259" key="10">
    <source>
        <dbReference type="PROSITE" id="PS51656"/>
    </source>
</evidence>
<keyword evidence="2" id="KW-0479">Metal-binding</keyword>
<keyword evidence="12" id="KW-1185">Reference proteome</keyword>
<dbReference type="Gene3D" id="3.30.70.20">
    <property type="match status" value="1"/>
</dbReference>
<keyword evidence="4" id="KW-0411">Iron-sulfur</keyword>
<evidence type="ECO:0000256" key="3">
    <source>
        <dbReference type="ARBA" id="ARBA00023004"/>
    </source>
</evidence>
<dbReference type="InterPro" id="IPR007202">
    <property type="entry name" value="4Fe-4S_dom"/>
</dbReference>
<gene>
    <name evidence="11" type="ORF">DCCM_2187</name>
</gene>
<keyword evidence="3" id="KW-0408">Iron</keyword>
<dbReference type="PROSITE" id="PS50111">
    <property type="entry name" value="CHEMOTAXIS_TRANSDUC_2"/>
    <property type="match status" value="1"/>
</dbReference>
<dbReference type="PANTHER" id="PTHR32089:SF112">
    <property type="entry name" value="LYSOZYME-LIKE PROTEIN-RELATED"/>
    <property type="match status" value="1"/>
</dbReference>
<name>A0A2L2XAH9_9FIRM</name>
<evidence type="ECO:0000313" key="11">
    <source>
        <dbReference type="EMBL" id="GBF33090.1"/>
    </source>
</evidence>
<dbReference type="GO" id="GO:0051539">
    <property type="term" value="F:4 iron, 4 sulfur cluster binding"/>
    <property type="evidence" value="ECO:0007669"/>
    <property type="project" value="UniProtKB-KW"/>
</dbReference>
<protein>
    <submittedName>
        <fullName evidence="11">Periplasmic hydrogenase</fullName>
    </submittedName>
</protein>
<sequence length="618" mass="69454">MDKTKGVITTDEEKCAGCNKCILECPVEHANVAYLKDGENKIKVDQDRCINCGHCIEICDHGARVYYDDTEDFFTDLQKGVKISVLAAPAVRHNFPDYKKLFGFLKSLGVNLVYDVSLGADITTWAYIKAIKEMNLNSVVAQPCPPIVNYAQKYKPSLIKNLAPVHSPMMCTAIYLNKYINVKDRLAFLSPCIAKINEINDSNTGGMIQYNVTYSKLKDYLDKNKINLNSYNQKDFDDIGCGIGLAFSRPGGLRENVQHHINNAWVKQIEGVNHAYAYLSEYSKRVFSDSRIPLIVDVLNCINGCNLGTGTNKDVSIDDIDYMTNQLKQDKLLQKSNKKIFGQRVYTLFHKFDKELALKDFFREYQDFSAGIHTREPGISEINDIFNKLYKQTEQSRDINCFSCGYGSCQKFARSIYNNVNHYQNCIYYNRKGLEMMAKEKSLRENLKNKVAEIINSMSQLAAANEDNVRGVNNVGRETDSVLQMAAVLRETIHDVKDKLLGISNVSKDIVGIAEQTNLLALNASIEAARAGEHGRGFAVVAEEVRKLSDNTKNTVDSARVNEKEAITHIEKIIGMADELGAKLKLVNNETDNMIENTEKLAVREKEVVSLANSLLDN</sequence>
<dbReference type="GO" id="GO:0016020">
    <property type="term" value="C:membrane"/>
    <property type="evidence" value="ECO:0007669"/>
    <property type="project" value="InterPro"/>
</dbReference>
<reference evidence="12" key="1">
    <citation type="submission" date="2018-02" db="EMBL/GenBank/DDBJ databases">
        <title>Genome sequence of Desulfocucumis palustris strain NAW-5.</title>
        <authorList>
            <person name="Watanabe M."/>
            <person name="Kojima H."/>
            <person name="Fukui M."/>
        </authorList>
    </citation>
    <scope>NUCLEOTIDE SEQUENCE [LARGE SCALE GENOMIC DNA]</scope>
    <source>
        <strain evidence="12">NAW-5</strain>
    </source>
</reference>
<evidence type="ECO:0000256" key="5">
    <source>
        <dbReference type="ARBA" id="ARBA00023224"/>
    </source>
</evidence>
<dbReference type="InterPro" id="IPR004089">
    <property type="entry name" value="MCPsignal_dom"/>
</dbReference>
<accession>A0A2L2XAH9</accession>
<dbReference type="Pfam" id="PF02906">
    <property type="entry name" value="Fe_hyd_lg_C"/>
    <property type="match status" value="1"/>
</dbReference>
<dbReference type="Pfam" id="PF00015">
    <property type="entry name" value="MCPsignal"/>
    <property type="match status" value="1"/>
</dbReference>
<feature type="coiled-coil region" evidence="7">
    <location>
        <begin position="437"/>
        <end position="464"/>
    </location>
</feature>
<dbReference type="GO" id="GO:0007165">
    <property type="term" value="P:signal transduction"/>
    <property type="evidence" value="ECO:0007669"/>
    <property type="project" value="UniProtKB-KW"/>
</dbReference>
<dbReference type="PROSITE" id="PS51656">
    <property type="entry name" value="4FE4S"/>
    <property type="match status" value="1"/>
</dbReference>
<keyword evidence="1" id="KW-0004">4Fe-4S</keyword>
<dbReference type="EMBL" id="BFAV01000073">
    <property type="protein sequence ID" value="GBF33090.1"/>
    <property type="molecule type" value="Genomic_DNA"/>
</dbReference>
<evidence type="ECO:0000256" key="2">
    <source>
        <dbReference type="ARBA" id="ARBA00022723"/>
    </source>
</evidence>
<dbReference type="InterPro" id="IPR017896">
    <property type="entry name" value="4Fe4S_Fe-S-bd"/>
</dbReference>
<feature type="domain" description="4Fe-4S" evidence="10">
    <location>
        <begin position="381"/>
        <end position="443"/>
    </location>
</feature>
<comment type="caution">
    <text evidence="11">The sequence shown here is derived from an EMBL/GenBank/DDBJ whole genome shotgun (WGS) entry which is preliminary data.</text>
</comment>
<dbReference type="SUPFAM" id="SSF58104">
    <property type="entry name" value="Methyl-accepting chemotaxis protein (MCP) signaling domain"/>
    <property type="match status" value="1"/>
</dbReference>
<dbReference type="PROSITE" id="PS51379">
    <property type="entry name" value="4FE4S_FER_2"/>
    <property type="match status" value="2"/>
</dbReference>
<dbReference type="AlphaFoldDB" id="A0A2L2XAH9"/>
<dbReference type="InterPro" id="IPR004108">
    <property type="entry name" value="Fe_hydrogenase_lsu_C"/>
</dbReference>